<keyword evidence="1" id="KW-0472">Membrane</keyword>
<keyword evidence="1" id="KW-0812">Transmembrane</keyword>
<dbReference type="AlphaFoldDB" id="A0A2N7TUE3"/>
<accession>A0A2N7TUE3</accession>
<proteinExistence type="predicted"/>
<name>A0A2N7TUE3_9GAMM</name>
<dbReference type="RefSeq" id="WP_102655714.1">
    <property type="nucleotide sequence ID" value="NZ_PNRF01000050.1"/>
</dbReference>
<keyword evidence="3" id="KW-1185">Reference proteome</keyword>
<dbReference type="Proteomes" id="UP000235803">
    <property type="component" value="Unassembled WGS sequence"/>
</dbReference>
<evidence type="ECO:0000313" key="2">
    <source>
        <dbReference type="EMBL" id="PMR71805.1"/>
    </source>
</evidence>
<feature type="transmembrane region" description="Helical" evidence="1">
    <location>
        <begin position="12"/>
        <end position="33"/>
    </location>
</feature>
<organism evidence="2 3">
    <name type="scientific">Billgrantia endophytica</name>
    <dbReference type="NCBI Taxonomy" id="2033802"/>
    <lineage>
        <taxon>Bacteria</taxon>
        <taxon>Pseudomonadati</taxon>
        <taxon>Pseudomonadota</taxon>
        <taxon>Gammaproteobacteria</taxon>
        <taxon>Oceanospirillales</taxon>
        <taxon>Halomonadaceae</taxon>
        <taxon>Billgrantia</taxon>
    </lineage>
</organism>
<sequence>MKKIMDNKISEHILSIWALAIFFNVFIYIAHMTGSPIANPFVSMLQEIGYKAMILQFFNSLIAVTALYSIFMFIAYMMIKFKRRGK</sequence>
<protein>
    <submittedName>
        <fullName evidence="2">Uncharacterized protein</fullName>
    </submittedName>
</protein>
<comment type="caution">
    <text evidence="2">The sequence shown here is derived from an EMBL/GenBank/DDBJ whole genome shotgun (WGS) entry which is preliminary data.</text>
</comment>
<feature type="transmembrane region" description="Helical" evidence="1">
    <location>
        <begin position="53"/>
        <end position="79"/>
    </location>
</feature>
<reference evidence="2 3" key="1">
    <citation type="submission" date="2018-01" db="EMBL/GenBank/DDBJ databases">
        <title>Halomonas endophytica sp. nov., isolated from storage liquid in the stems of Populus euphratica.</title>
        <authorList>
            <person name="Chen C."/>
        </authorList>
    </citation>
    <scope>NUCLEOTIDE SEQUENCE [LARGE SCALE GENOMIC DNA]</scope>
    <source>
        <strain evidence="2 3">MC28</strain>
    </source>
</reference>
<keyword evidence="1" id="KW-1133">Transmembrane helix</keyword>
<dbReference type="EMBL" id="PNRF01000050">
    <property type="protein sequence ID" value="PMR71805.1"/>
    <property type="molecule type" value="Genomic_DNA"/>
</dbReference>
<evidence type="ECO:0000256" key="1">
    <source>
        <dbReference type="SAM" id="Phobius"/>
    </source>
</evidence>
<gene>
    <name evidence="2" type="ORF">C1H69_23000</name>
</gene>
<evidence type="ECO:0000313" key="3">
    <source>
        <dbReference type="Proteomes" id="UP000235803"/>
    </source>
</evidence>